<dbReference type="PANTHER" id="PTHR47969:SF21">
    <property type="entry name" value="KINESIN-LIKE PROTEIN"/>
    <property type="match status" value="1"/>
</dbReference>
<feature type="compositionally biased region" description="Basic and acidic residues" evidence="11">
    <location>
        <begin position="1095"/>
        <end position="1107"/>
    </location>
</feature>
<dbReference type="GO" id="GO:0003777">
    <property type="term" value="F:microtubule motor activity"/>
    <property type="evidence" value="ECO:0007669"/>
    <property type="project" value="InterPro"/>
</dbReference>
<dbReference type="InterPro" id="IPR019821">
    <property type="entry name" value="Kinesin_motor_CS"/>
</dbReference>
<feature type="region of interest" description="Disordered" evidence="11">
    <location>
        <begin position="558"/>
        <end position="628"/>
    </location>
</feature>
<evidence type="ECO:0000256" key="4">
    <source>
        <dbReference type="ARBA" id="ARBA00022741"/>
    </source>
</evidence>
<evidence type="ECO:0000256" key="1">
    <source>
        <dbReference type="ARBA" id="ARBA00004245"/>
    </source>
</evidence>
<feature type="compositionally biased region" description="Basic and acidic residues" evidence="11">
    <location>
        <begin position="586"/>
        <end position="628"/>
    </location>
</feature>
<organism evidence="13">
    <name type="scientific">Aphanomyces astaci</name>
    <name type="common">Crayfish plague agent</name>
    <dbReference type="NCBI Taxonomy" id="112090"/>
    <lineage>
        <taxon>Eukaryota</taxon>
        <taxon>Sar</taxon>
        <taxon>Stramenopiles</taxon>
        <taxon>Oomycota</taxon>
        <taxon>Saprolegniomycetes</taxon>
        <taxon>Saprolegniales</taxon>
        <taxon>Verrucalvaceae</taxon>
        <taxon>Aphanomyces</taxon>
    </lineage>
</organism>
<keyword evidence="2" id="KW-0963">Cytoplasm</keyword>
<dbReference type="InterPro" id="IPR027417">
    <property type="entry name" value="P-loop_NTPase"/>
</dbReference>
<dbReference type="GeneID" id="20806309"/>
<dbReference type="Pfam" id="PF00225">
    <property type="entry name" value="Kinesin"/>
    <property type="match status" value="1"/>
</dbReference>
<dbReference type="FunFam" id="3.40.850.10:FF:000029">
    <property type="entry name" value="Kinesin-like protein KIF17"/>
    <property type="match status" value="1"/>
</dbReference>
<evidence type="ECO:0000256" key="3">
    <source>
        <dbReference type="ARBA" id="ARBA00022701"/>
    </source>
</evidence>
<evidence type="ECO:0000256" key="7">
    <source>
        <dbReference type="ARBA" id="ARBA00023175"/>
    </source>
</evidence>
<dbReference type="SMART" id="SM00129">
    <property type="entry name" value="KISc"/>
    <property type="match status" value="1"/>
</dbReference>
<evidence type="ECO:0000313" key="13">
    <source>
        <dbReference type="EMBL" id="ETV83621.1"/>
    </source>
</evidence>
<protein>
    <recommendedName>
        <fullName evidence="12">Kinesin motor domain-containing protein</fullName>
    </recommendedName>
</protein>
<keyword evidence="6 10" id="KW-0175">Coiled coil</keyword>
<keyword evidence="8" id="KW-0206">Cytoskeleton</keyword>
<sequence length="1160" mass="128647">MDIASAAAIVNSINKLENKGKETVKVVVRCRPLFGKEIVEGRQSIVTMDLAAAVVSIKCPDSDQLKNFTFDSVYDENTVQRQFYDESGYPLVESIFEGYNGTIFAYGQTGCGKTHTMQGKDSPPELRGVIPHAFDHVFDNINADTEKEYMVRATYLEIYNEDIRDLLSDDSNKQKLELKESGDGGVYVKDLTEVVVRDVVSINKVMARGFKNRTVGATLMNEGSSRSHSIFTIVVEVSEKVNGEDRFRAGKLNLVDLAGSERQSKTGATGARLKEGCKINLSLSALGNVISALVDGKGKHIPYRDSKLTRLLQDSLGGNTKTVMVAAISPADYNFEETLSTLRYANRAKNIKNKPTVNEDPKDAKLREYKAEIELLKQMLAQQKGGTPPDSASRPSLGKQGASPRTQAMTLEEEANEIMNRVPTPPRTTLSPSAEGGGNRSSSSMHRSTTDRERELEAKSQELEEKMQREKEEIQRQFKVEQESIEKAKADAADMMHLARQMMAEVQLASVSSTPQASAMRRVPSPPVKEIPVVVPVEMAVSSPTESTATSEVINELPVASGTPAPPTPDDSVTPCSNATDAQGEPSKDLEKEREDKRRRDEQDEARERELHAIREKEVQRTKEMEETKAKAAEMMRKAERMMDEAMARAAQPPKVKIVKEVVEVVREVVPDDHMKEKEALKEMNQTILNHRDKMAKELELTQLAMESHMREKSELATKLEKIGSQICGTKPGGAAVDAEVAILKQQVEFRRAQIKLKMKKKKEAQYEIAQEALQAEKQSVEEELKNAQEQAQVNIAAYKKKQSKYKAKLEAAKEEMADMHKEFERERDSLMDTIHQQTREVKLMEQLVELFLPQNELIKVWEKAVWLDDKEEWQLPRIKPRGDFTNMKLPSLGGGGGGGSAAGYAPIDRPFSGGETGGAEVCGADTPMSNRSTKSRSKTRGKIDAISSRGEDHGMELLPLNDVKTKLPSASSKSSRRDKPGDATDGTVKKSSASSSASSRKKDKKKKDKQSRDDTLQNNLDSLGNSLEPLVHTDESSAPLDQLVCPVDMDYQPRDRLQSRQGSRQGRRVADTKSSGLGETEDPPASRRRRKSSHKDESSVDAVEAKQKKKKKRDKDRSKVQTPPVSAPSLDVNNLLAHSVAAPSPEDPDGNDDMWEDFP</sequence>
<keyword evidence="5 9" id="KW-0067">ATP-binding</keyword>
<proteinExistence type="inferred from homology"/>
<evidence type="ECO:0000256" key="10">
    <source>
        <dbReference type="SAM" id="Coils"/>
    </source>
</evidence>
<feature type="compositionally biased region" description="Basic residues" evidence="11">
    <location>
        <begin position="1000"/>
        <end position="1010"/>
    </location>
</feature>
<dbReference type="GO" id="GO:0008017">
    <property type="term" value="F:microtubule binding"/>
    <property type="evidence" value="ECO:0007669"/>
    <property type="project" value="InterPro"/>
</dbReference>
<feature type="region of interest" description="Disordered" evidence="11">
    <location>
        <begin position="382"/>
        <end position="477"/>
    </location>
</feature>
<dbReference type="Gene3D" id="3.40.850.10">
    <property type="entry name" value="Kinesin motor domain"/>
    <property type="match status" value="1"/>
</dbReference>
<evidence type="ECO:0000256" key="9">
    <source>
        <dbReference type="PROSITE-ProRule" id="PRU00283"/>
    </source>
</evidence>
<keyword evidence="3" id="KW-0493">Microtubule</keyword>
<feature type="compositionally biased region" description="Gly residues" evidence="11">
    <location>
        <begin position="893"/>
        <end position="902"/>
    </location>
</feature>
<feature type="compositionally biased region" description="Acidic residues" evidence="11">
    <location>
        <begin position="1147"/>
        <end position="1160"/>
    </location>
</feature>
<reference evidence="13" key="1">
    <citation type="submission" date="2013-12" db="EMBL/GenBank/DDBJ databases">
        <title>The Genome Sequence of Aphanomyces astaci APO3.</title>
        <authorList>
            <consortium name="The Broad Institute Genomics Platform"/>
            <person name="Russ C."/>
            <person name="Tyler B."/>
            <person name="van West P."/>
            <person name="Dieguez-Uribeondo J."/>
            <person name="Young S.K."/>
            <person name="Zeng Q."/>
            <person name="Gargeya S."/>
            <person name="Fitzgerald M."/>
            <person name="Abouelleil A."/>
            <person name="Alvarado L."/>
            <person name="Chapman S.B."/>
            <person name="Gainer-Dewar J."/>
            <person name="Goldberg J."/>
            <person name="Griggs A."/>
            <person name="Gujja S."/>
            <person name="Hansen M."/>
            <person name="Howarth C."/>
            <person name="Imamovic A."/>
            <person name="Ireland A."/>
            <person name="Larimer J."/>
            <person name="McCowan C."/>
            <person name="Murphy C."/>
            <person name="Pearson M."/>
            <person name="Poon T.W."/>
            <person name="Priest M."/>
            <person name="Roberts A."/>
            <person name="Saif S."/>
            <person name="Shea T."/>
            <person name="Sykes S."/>
            <person name="Wortman J."/>
            <person name="Nusbaum C."/>
            <person name="Birren B."/>
        </authorList>
    </citation>
    <scope>NUCLEOTIDE SEQUENCE [LARGE SCALE GENOMIC DNA]</scope>
    <source>
        <strain evidence="13">APO3</strain>
    </source>
</reference>
<dbReference type="GO" id="GO:0005524">
    <property type="term" value="F:ATP binding"/>
    <property type="evidence" value="ECO:0007669"/>
    <property type="project" value="UniProtKB-UniRule"/>
</dbReference>
<comment type="subcellular location">
    <subcellularLocation>
        <location evidence="1">Cytoplasm</location>
        <location evidence="1">Cytoskeleton</location>
    </subcellularLocation>
</comment>
<evidence type="ECO:0000259" key="12">
    <source>
        <dbReference type="PROSITE" id="PS50067"/>
    </source>
</evidence>
<comment type="similarity">
    <text evidence="9">Belongs to the TRAFAC class myosin-kinesin ATPase superfamily. Kinesin family.</text>
</comment>
<accession>W4GWD4</accession>
<evidence type="ECO:0000256" key="11">
    <source>
        <dbReference type="SAM" id="MobiDB-lite"/>
    </source>
</evidence>
<dbReference type="OrthoDB" id="3176171at2759"/>
<dbReference type="PANTHER" id="PTHR47969">
    <property type="entry name" value="CHROMOSOME-ASSOCIATED KINESIN KIF4A-RELATED"/>
    <property type="match status" value="1"/>
</dbReference>
<feature type="binding site" evidence="9">
    <location>
        <begin position="107"/>
        <end position="114"/>
    </location>
    <ligand>
        <name>ATP</name>
        <dbReference type="ChEBI" id="CHEBI:30616"/>
    </ligand>
</feature>
<dbReference type="PRINTS" id="PR00380">
    <property type="entry name" value="KINESINHEAVY"/>
</dbReference>
<feature type="compositionally biased region" description="Low complexity" evidence="11">
    <location>
        <begin position="990"/>
        <end position="999"/>
    </location>
</feature>
<evidence type="ECO:0000256" key="6">
    <source>
        <dbReference type="ARBA" id="ARBA00023054"/>
    </source>
</evidence>
<keyword evidence="7 9" id="KW-0505">Motor protein</keyword>
<feature type="compositionally biased region" description="Polar residues" evidence="11">
    <location>
        <begin position="1017"/>
        <end position="1026"/>
    </location>
</feature>
<name>W4GWD4_APHAT</name>
<feature type="compositionally biased region" description="Basic and acidic residues" evidence="11">
    <location>
        <begin position="448"/>
        <end position="477"/>
    </location>
</feature>
<dbReference type="PROSITE" id="PS00411">
    <property type="entry name" value="KINESIN_MOTOR_1"/>
    <property type="match status" value="1"/>
</dbReference>
<evidence type="ECO:0000256" key="5">
    <source>
        <dbReference type="ARBA" id="ARBA00022840"/>
    </source>
</evidence>
<dbReference type="EMBL" id="KI913120">
    <property type="protein sequence ID" value="ETV83621.1"/>
    <property type="molecule type" value="Genomic_DNA"/>
</dbReference>
<dbReference type="InterPro" id="IPR001752">
    <property type="entry name" value="Kinesin_motor_dom"/>
</dbReference>
<evidence type="ECO:0000256" key="8">
    <source>
        <dbReference type="ARBA" id="ARBA00023212"/>
    </source>
</evidence>
<dbReference type="PROSITE" id="PS50067">
    <property type="entry name" value="KINESIN_MOTOR_2"/>
    <property type="match status" value="1"/>
</dbReference>
<feature type="coiled-coil region" evidence="10">
    <location>
        <begin position="760"/>
        <end position="841"/>
    </location>
</feature>
<feature type="domain" description="Kinesin motor" evidence="12">
    <location>
        <begin position="23"/>
        <end position="351"/>
    </location>
</feature>
<evidence type="ECO:0000256" key="2">
    <source>
        <dbReference type="ARBA" id="ARBA00022490"/>
    </source>
</evidence>
<dbReference type="VEuPathDB" id="FungiDB:H257_04313"/>
<dbReference type="AlphaFoldDB" id="W4GWD4"/>
<dbReference type="STRING" id="112090.W4GWD4"/>
<dbReference type="SUPFAM" id="SSF52540">
    <property type="entry name" value="P-loop containing nucleoside triphosphate hydrolases"/>
    <property type="match status" value="1"/>
</dbReference>
<dbReference type="GO" id="GO:0007018">
    <property type="term" value="P:microtubule-based movement"/>
    <property type="evidence" value="ECO:0007669"/>
    <property type="project" value="InterPro"/>
</dbReference>
<feature type="region of interest" description="Disordered" evidence="11">
    <location>
        <begin position="882"/>
        <end position="1160"/>
    </location>
</feature>
<dbReference type="RefSeq" id="XP_009827051.1">
    <property type="nucleotide sequence ID" value="XM_009828749.1"/>
</dbReference>
<dbReference type="InterPro" id="IPR027640">
    <property type="entry name" value="Kinesin-like_fam"/>
</dbReference>
<gene>
    <name evidence="13" type="ORF">H257_04313</name>
</gene>
<keyword evidence="4 9" id="KW-0547">Nucleotide-binding</keyword>
<dbReference type="GO" id="GO:0005874">
    <property type="term" value="C:microtubule"/>
    <property type="evidence" value="ECO:0007669"/>
    <property type="project" value="UniProtKB-KW"/>
</dbReference>
<dbReference type="InterPro" id="IPR036961">
    <property type="entry name" value="Kinesin_motor_dom_sf"/>
</dbReference>